<name>A0A316FGZ5_9ACTN</name>
<dbReference type="AlphaFoldDB" id="A0A316FGZ5"/>
<dbReference type="Pfam" id="PF01337">
    <property type="entry name" value="Barstar"/>
    <property type="match status" value="1"/>
</dbReference>
<gene>
    <name evidence="3" type="ORF">BC793_10890</name>
</gene>
<evidence type="ECO:0000259" key="2">
    <source>
        <dbReference type="Pfam" id="PF01337"/>
    </source>
</evidence>
<dbReference type="InterPro" id="IPR035905">
    <property type="entry name" value="Barstar-like_sf"/>
</dbReference>
<comment type="caution">
    <text evidence="3">The sequence shown here is derived from an EMBL/GenBank/DDBJ whole genome shotgun (WGS) entry which is preliminary data.</text>
</comment>
<dbReference type="InterPro" id="IPR000468">
    <property type="entry name" value="Barstar"/>
</dbReference>
<comment type="similarity">
    <text evidence="1">Belongs to the barstar family.</text>
</comment>
<reference evidence="3 4" key="1">
    <citation type="submission" date="2018-05" db="EMBL/GenBank/DDBJ databases">
        <title>Genomic Encyclopedia of Archaeal and Bacterial Type Strains, Phase II (KMG-II): from individual species to whole genera.</title>
        <authorList>
            <person name="Goeker M."/>
        </authorList>
    </citation>
    <scope>NUCLEOTIDE SEQUENCE [LARGE SCALE GENOMIC DNA]</scope>
    <source>
        <strain evidence="3 4">DSM 45184</strain>
    </source>
</reference>
<dbReference type="SUPFAM" id="SSF52038">
    <property type="entry name" value="Barstar-related"/>
    <property type="match status" value="1"/>
</dbReference>
<proteinExistence type="inferred from homology"/>
<dbReference type="RefSeq" id="WP_109594190.1">
    <property type="nucleotide sequence ID" value="NZ_BONA01000049.1"/>
</dbReference>
<protein>
    <submittedName>
        <fullName evidence="3">Barstar (Barnase inhibitor)</fullName>
    </submittedName>
</protein>
<feature type="domain" description="Barstar (barnase inhibitor)" evidence="2">
    <location>
        <begin position="6"/>
        <end position="47"/>
    </location>
</feature>
<evidence type="ECO:0000313" key="4">
    <source>
        <dbReference type="Proteomes" id="UP000245697"/>
    </source>
</evidence>
<dbReference type="OrthoDB" id="5184890at2"/>
<dbReference type="Gene3D" id="3.30.370.10">
    <property type="entry name" value="Barstar-like"/>
    <property type="match status" value="1"/>
</dbReference>
<evidence type="ECO:0000256" key="1">
    <source>
        <dbReference type="ARBA" id="ARBA00006845"/>
    </source>
</evidence>
<organism evidence="3 4">
    <name type="scientific">Actinoplanes xinjiangensis</name>
    <dbReference type="NCBI Taxonomy" id="512350"/>
    <lineage>
        <taxon>Bacteria</taxon>
        <taxon>Bacillati</taxon>
        <taxon>Actinomycetota</taxon>
        <taxon>Actinomycetes</taxon>
        <taxon>Micromonosporales</taxon>
        <taxon>Micromonosporaceae</taxon>
        <taxon>Actinoplanes</taxon>
    </lineage>
</organism>
<accession>A0A316FGZ5</accession>
<evidence type="ECO:0000313" key="3">
    <source>
        <dbReference type="EMBL" id="PWK46976.1"/>
    </source>
</evidence>
<dbReference type="Proteomes" id="UP000245697">
    <property type="component" value="Unassembled WGS sequence"/>
</dbReference>
<dbReference type="EMBL" id="QGGR01000008">
    <property type="protein sequence ID" value="PWK46976.1"/>
    <property type="molecule type" value="Genomic_DNA"/>
</dbReference>
<keyword evidence="4" id="KW-1185">Reference proteome</keyword>
<sequence>MTTELIVDLRGKRIETLDDFWDAVSGPCEMPSWFGRNVEAWRDTIQTRGISSLIDRHDT</sequence>